<reference evidence="19" key="1">
    <citation type="submission" date="2022-07" db="EMBL/GenBank/DDBJ databases">
        <title>Chromosome-level genome of Muraenolepis orangiensis.</title>
        <authorList>
            <person name="Kim J."/>
        </authorList>
    </citation>
    <scope>NUCLEOTIDE SEQUENCE</scope>
    <source>
        <strain evidence="19">KU_S4_2022</strain>
        <tissue evidence="19">Muscle</tissue>
    </source>
</reference>
<evidence type="ECO:0000256" key="17">
    <source>
        <dbReference type="SAM" id="MobiDB-lite"/>
    </source>
</evidence>
<dbReference type="GO" id="GO:0046872">
    <property type="term" value="F:metal ion binding"/>
    <property type="evidence" value="ECO:0007669"/>
    <property type="project" value="UniProtKB-KW"/>
</dbReference>
<dbReference type="EC" id="3.1.26.5" evidence="5"/>
<keyword evidence="13" id="KW-0496">Mitochondrion</keyword>
<dbReference type="EMBL" id="JANIIK010000035">
    <property type="protein sequence ID" value="KAJ3613177.1"/>
    <property type="molecule type" value="Genomic_DNA"/>
</dbReference>
<evidence type="ECO:0000256" key="3">
    <source>
        <dbReference type="ARBA" id="ARBA00004173"/>
    </source>
</evidence>
<protein>
    <recommendedName>
        <fullName evidence="14">Mitochondrial ribonuclease P catalytic subunit</fullName>
        <ecNumber evidence="5">3.1.26.5</ecNumber>
    </recommendedName>
    <alternativeName>
        <fullName evidence="15">Mitochondrial ribonuclease P protein 3</fullName>
    </alternativeName>
</protein>
<evidence type="ECO:0000256" key="15">
    <source>
        <dbReference type="ARBA" id="ARBA00044559"/>
    </source>
</evidence>
<evidence type="ECO:0000256" key="2">
    <source>
        <dbReference type="ARBA" id="ARBA00001946"/>
    </source>
</evidence>
<evidence type="ECO:0000256" key="4">
    <source>
        <dbReference type="ARBA" id="ARBA00007626"/>
    </source>
</evidence>
<evidence type="ECO:0000256" key="5">
    <source>
        <dbReference type="ARBA" id="ARBA00012179"/>
    </source>
</evidence>
<feature type="domain" description="PRORP" evidence="18">
    <location>
        <begin position="343"/>
        <end position="564"/>
    </location>
</feature>
<comment type="catalytic activity">
    <reaction evidence="1">
        <text>Endonucleolytic cleavage of RNA, removing 5'-extranucleotides from tRNA precursor.</text>
        <dbReference type="EC" id="3.1.26.5"/>
    </reaction>
</comment>
<dbReference type="Proteomes" id="UP001148018">
    <property type="component" value="Unassembled WGS sequence"/>
</dbReference>
<dbReference type="PANTHER" id="PTHR13547">
    <property type="match status" value="1"/>
</dbReference>
<dbReference type="CDD" id="cd18718">
    <property type="entry name" value="PIN_PRORP"/>
    <property type="match status" value="1"/>
</dbReference>
<feature type="repeat" description="PPR" evidence="16">
    <location>
        <begin position="234"/>
        <end position="268"/>
    </location>
</feature>
<dbReference type="GO" id="GO:0004526">
    <property type="term" value="F:ribonuclease P activity"/>
    <property type="evidence" value="ECO:0007669"/>
    <property type="project" value="UniProtKB-EC"/>
</dbReference>
<evidence type="ECO:0000259" key="18">
    <source>
        <dbReference type="Pfam" id="PF16953"/>
    </source>
</evidence>
<feature type="region of interest" description="Disordered" evidence="17">
    <location>
        <begin position="35"/>
        <end position="64"/>
    </location>
</feature>
<dbReference type="Gene3D" id="1.25.40.10">
    <property type="entry name" value="Tetratricopeptide repeat domain"/>
    <property type="match status" value="1"/>
</dbReference>
<dbReference type="PANTHER" id="PTHR13547:SF1">
    <property type="entry name" value="MITOCHONDRIAL RIBONUCLEASE P CATALYTIC SUBUNIT"/>
    <property type="match status" value="1"/>
</dbReference>
<keyword evidence="9" id="KW-0378">Hydrolase</keyword>
<evidence type="ECO:0000313" key="20">
    <source>
        <dbReference type="Proteomes" id="UP001148018"/>
    </source>
</evidence>
<comment type="caution">
    <text evidence="19">The sequence shown here is derived from an EMBL/GenBank/DDBJ whole genome shotgun (WGS) entry which is preliminary data.</text>
</comment>
<comment type="similarity">
    <text evidence="4">Belongs to the PPR family. P subfamily.</text>
</comment>
<dbReference type="InterPro" id="IPR031595">
    <property type="entry name" value="PRORP_C"/>
</dbReference>
<evidence type="ECO:0000256" key="16">
    <source>
        <dbReference type="PROSITE-ProRule" id="PRU00708"/>
    </source>
</evidence>
<evidence type="ECO:0000313" key="19">
    <source>
        <dbReference type="EMBL" id="KAJ3613177.1"/>
    </source>
</evidence>
<dbReference type="InterPro" id="IPR002885">
    <property type="entry name" value="PPR_rpt"/>
</dbReference>
<proteinExistence type="inferred from homology"/>
<dbReference type="PROSITE" id="PS51375">
    <property type="entry name" value="PPR"/>
    <property type="match status" value="1"/>
</dbReference>
<dbReference type="FunFam" id="1.25.40.10:FF:001403">
    <property type="entry name" value="Mitochondrial ribonuclease P protein 3-like Protein"/>
    <property type="match status" value="1"/>
</dbReference>
<sequence length="569" mass="64106">MGSRLICKARLCLTVLSHHFRQGNMCARTMCTKGLTPGGRKSGHRQTNPTVRQTDSSTVRQMPSFPGSVFAAGNAKRTADKLKRQAASPSLEEEEGGQRRGFTTDGLVAPERPLPPAEWKKLKEAQCHPERFERSMMMVLFKSGAQLDIAKSLLSFVAVDTGTLSYQLLLQYLMLCVRGGHNNEVLDFYPVMRGAFPTLDTGASTLFIKAFSRTPSWREALPILRDLKKVFSPSPRNYADIISGALQHGDHTEAWQLYHDVMEAGKTPLQDTWQALFEGGAKSDGGEAGSMSRADYGDRLLGVLGYMRDNQVYPQQSLADAIKTWFQSLPGHTWRGDWTTVTPKGVCKDCGSELESIQLTPEEYQHLKDRVMADIIQGKDVFKKTTPEELESFKAFVKRKPLFDVVVDGLNLLAVVCELERLGQTILVLGRKHMLTPSRSWDRHNMGLIQKKAHCFFTDNTSEDDPFLLYAALHSGNHCRFVSRDLMRDHKACLPDALTRRLFFKWQRGHQLVVYGTVVMGQRVHFQMIPPYDTIVQSSGGSWHIPYDDSVDRSSYEVPQSWLCLTNQR</sequence>
<evidence type="ECO:0000256" key="10">
    <source>
        <dbReference type="ARBA" id="ARBA00022833"/>
    </source>
</evidence>
<dbReference type="GO" id="GO:0097745">
    <property type="term" value="P:mitochondrial tRNA 5'-end processing"/>
    <property type="evidence" value="ECO:0007669"/>
    <property type="project" value="TreeGrafter"/>
</dbReference>
<keyword evidence="6" id="KW-0819">tRNA processing</keyword>
<dbReference type="InterPro" id="IPR033495">
    <property type="entry name" value="MRPP3_PIN_dom"/>
</dbReference>
<keyword evidence="8" id="KW-0479">Metal-binding</keyword>
<keyword evidence="20" id="KW-1185">Reference proteome</keyword>
<dbReference type="OrthoDB" id="46913at2759"/>
<dbReference type="Pfam" id="PF16953">
    <property type="entry name" value="PRORP"/>
    <property type="match status" value="1"/>
</dbReference>
<evidence type="ECO:0000256" key="1">
    <source>
        <dbReference type="ARBA" id="ARBA00000928"/>
    </source>
</evidence>
<keyword evidence="7" id="KW-0540">Nuclease</keyword>
<accession>A0A9Q0ET78</accession>
<dbReference type="InterPro" id="IPR011990">
    <property type="entry name" value="TPR-like_helical_dom_sf"/>
</dbReference>
<keyword evidence="12" id="KW-0809">Transit peptide</keyword>
<feature type="compositionally biased region" description="Polar residues" evidence="17">
    <location>
        <begin position="45"/>
        <end position="61"/>
    </location>
</feature>
<dbReference type="AlphaFoldDB" id="A0A9Q0ET78"/>
<dbReference type="GO" id="GO:0001682">
    <property type="term" value="P:tRNA 5'-leader removal"/>
    <property type="evidence" value="ECO:0007669"/>
    <property type="project" value="TreeGrafter"/>
</dbReference>
<evidence type="ECO:0000256" key="11">
    <source>
        <dbReference type="ARBA" id="ARBA00022842"/>
    </source>
</evidence>
<feature type="region of interest" description="Disordered" evidence="17">
    <location>
        <begin position="82"/>
        <end position="110"/>
    </location>
</feature>
<evidence type="ECO:0000256" key="14">
    <source>
        <dbReference type="ARBA" id="ARBA00044536"/>
    </source>
</evidence>
<dbReference type="GO" id="GO:0030678">
    <property type="term" value="C:mitochondrial ribonuclease P complex"/>
    <property type="evidence" value="ECO:0007669"/>
    <property type="project" value="TreeGrafter"/>
</dbReference>
<evidence type="ECO:0000256" key="9">
    <source>
        <dbReference type="ARBA" id="ARBA00022801"/>
    </source>
</evidence>
<evidence type="ECO:0000256" key="7">
    <source>
        <dbReference type="ARBA" id="ARBA00022722"/>
    </source>
</evidence>
<comment type="cofactor">
    <cofactor evidence="2">
        <name>Mg(2+)</name>
        <dbReference type="ChEBI" id="CHEBI:18420"/>
    </cofactor>
</comment>
<organism evidence="19 20">
    <name type="scientific">Muraenolepis orangiensis</name>
    <name type="common">Patagonian moray cod</name>
    <dbReference type="NCBI Taxonomy" id="630683"/>
    <lineage>
        <taxon>Eukaryota</taxon>
        <taxon>Metazoa</taxon>
        <taxon>Chordata</taxon>
        <taxon>Craniata</taxon>
        <taxon>Vertebrata</taxon>
        <taxon>Euteleostomi</taxon>
        <taxon>Actinopterygii</taxon>
        <taxon>Neopterygii</taxon>
        <taxon>Teleostei</taxon>
        <taxon>Neoteleostei</taxon>
        <taxon>Acanthomorphata</taxon>
        <taxon>Zeiogadaria</taxon>
        <taxon>Gadariae</taxon>
        <taxon>Gadiformes</taxon>
        <taxon>Muraenolepidoidei</taxon>
        <taxon>Muraenolepididae</taxon>
        <taxon>Muraenolepis</taxon>
    </lineage>
</organism>
<evidence type="ECO:0000256" key="8">
    <source>
        <dbReference type="ARBA" id="ARBA00022723"/>
    </source>
</evidence>
<evidence type="ECO:0000256" key="12">
    <source>
        <dbReference type="ARBA" id="ARBA00022946"/>
    </source>
</evidence>
<name>A0A9Q0ET78_9TELE</name>
<dbReference type="Gene3D" id="3.40.50.11980">
    <property type="match status" value="1"/>
</dbReference>
<keyword evidence="10" id="KW-0862">Zinc</keyword>
<keyword evidence="11" id="KW-0460">Magnesium</keyword>
<gene>
    <name evidence="19" type="ORF">NHX12_019429</name>
</gene>
<evidence type="ECO:0000256" key="6">
    <source>
        <dbReference type="ARBA" id="ARBA00022694"/>
    </source>
</evidence>
<evidence type="ECO:0000256" key="13">
    <source>
        <dbReference type="ARBA" id="ARBA00023128"/>
    </source>
</evidence>
<comment type="subcellular location">
    <subcellularLocation>
        <location evidence="3">Mitochondrion</location>
    </subcellularLocation>
</comment>